<name>A0A853BLD1_9ACTN</name>
<dbReference type="Proteomes" id="UP000575985">
    <property type="component" value="Unassembled WGS sequence"/>
</dbReference>
<protein>
    <submittedName>
        <fullName evidence="4">Acyl-CoA reductase-like NAD-dependent aldehyde dehydrogenase</fullName>
    </submittedName>
</protein>
<reference evidence="4 5" key="1">
    <citation type="submission" date="2020-07" db="EMBL/GenBank/DDBJ databases">
        <title>Sequencing the genomes of 1000 actinobacteria strains.</title>
        <authorList>
            <person name="Klenk H.-P."/>
        </authorList>
    </citation>
    <scope>NUCLEOTIDE SEQUENCE [LARGE SCALE GENOMIC DNA]</scope>
    <source>
        <strain evidence="4 5">DSM 45927</strain>
    </source>
</reference>
<dbReference type="SUPFAM" id="SSF53720">
    <property type="entry name" value="ALDH-like"/>
    <property type="match status" value="1"/>
</dbReference>
<dbReference type="AlphaFoldDB" id="A0A853BLD1"/>
<feature type="region of interest" description="Disordered" evidence="2">
    <location>
        <begin position="1"/>
        <end position="45"/>
    </location>
</feature>
<accession>A0A853BLD1</accession>
<dbReference type="Pfam" id="PF00171">
    <property type="entry name" value="Aldedh"/>
    <property type="match status" value="1"/>
</dbReference>
<evidence type="ECO:0000313" key="5">
    <source>
        <dbReference type="Proteomes" id="UP000575985"/>
    </source>
</evidence>
<dbReference type="PANTHER" id="PTHR11699">
    <property type="entry name" value="ALDEHYDE DEHYDROGENASE-RELATED"/>
    <property type="match status" value="1"/>
</dbReference>
<organism evidence="4 5">
    <name type="scientific">Streptomonospora nanhaiensis</name>
    <dbReference type="NCBI Taxonomy" id="1323731"/>
    <lineage>
        <taxon>Bacteria</taxon>
        <taxon>Bacillati</taxon>
        <taxon>Actinomycetota</taxon>
        <taxon>Actinomycetes</taxon>
        <taxon>Streptosporangiales</taxon>
        <taxon>Nocardiopsidaceae</taxon>
        <taxon>Streptomonospora</taxon>
    </lineage>
</organism>
<keyword evidence="1" id="KW-0560">Oxidoreductase</keyword>
<proteinExistence type="predicted"/>
<dbReference type="Gene3D" id="3.40.605.10">
    <property type="entry name" value="Aldehyde Dehydrogenase, Chain A, domain 1"/>
    <property type="match status" value="1"/>
</dbReference>
<dbReference type="InterPro" id="IPR016162">
    <property type="entry name" value="Ald_DH_N"/>
</dbReference>
<sequence>MSTPPEQPRAADTGTAAEHPHLAAAPEPGGPGSAPDRLPVGSGPGRLAVRKTYKLYVGGAFPRSESGRCYPVTGAHGGHLANAALASRKDARDAVVAARKAFAGWAGRTAYNRGQILYRVAEMMEGRRAQYAAEIAEADGIAADHADRLVCAAVDRWVHYAGWPDKIAQVMGGANPVSGPYFNLSTPEPTGVVAVLAPQRAPLLGLVSVIAPVIATGNTCVVVAAERAPLPALTLAEALATSDLPGGVVNILTGRTAEIAPHLAAHADVNGIDLTGAVPEDAVELERAAATTLKRVLRPRPGEDWTADPGLTRMTAFLETKTVWHPVGR</sequence>
<dbReference type="InterPro" id="IPR015590">
    <property type="entry name" value="Aldehyde_DH_dom"/>
</dbReference>
<comment type="caution">
    <text evidence="4">The sequence shown here is derived from an EMBL/GenBank/DDBJ whole genome shotgun (WGS) entry which is preliminary data.</text>
</comment>
<evidence type="ECO:0000256" key="2">
    <source>
        <dbReference type="SAM" id="MobiDB-lite"/>
    </source>
</evidence>
<gene>
    <name evidence="4" type="ORF">HNR12_001802</name>
</gene>
<evidence type="ECO:0000259" key="3">
    <source>
        <dbReference type="Pfam" id="PF00171"/>
    </source>
</evidence>
<evidence type="ECO:0000256" key="1">
    <source>
        <dbReference type="ARBA" id="ARBA00023002"/>
    </source>
</evidence>
<evidence type="ECO:0000313" key="4">
    <source>
        <dbReference type="EMBL" id="NYI95525.1"/>
    </source>
</evidence>
<feature type="domain" description="Aldehyde dehydrogenase" evidence="3">
    <location>
        <begin position="75"/>
        <end position="296"/>
    </location>
</feature>
<dbReference type="EMBL" id="JACCFO010000001">
    <property type="protein sequence ID" value="NYI95525.1"/>
    <property type="molecule type" value="Genomic_DNA"/>
</dbReference>
<dbReference type="InterPro" id="IPR016161">
    <property type="entry name" value="Ald_DH/histidinol_DH"/>
</dbReference>
<keyword evidence="5" id="KW-1185">Reference proteome</keyword>
<dbReference type="GO" id="GO:0016491">
    <property type="term" value="F:oxidoreductase activity"/>
    <property type="evidence" value="ECO:0007669"/>
    <property type="project" value="UniProtKB-KW"/>
</dbReference>